<dbReference type="UniPathway" id="UPA00538">
    <property type="reaction ID" value="UER00592"/>
</dbReference>
<evidence type="ECO:0000256" key="5">
    <source>
        <dbReference type="HAMAP-Rule" id="MF_00013"/>
    </source>
</evidence>
<keyword evidence="12" id="KW-1185">Reference proteome</keyword>
<evidence type="ECO:0000256" key="2">
    <source>
        <dbReference type="ARBA" id="ARBA00022679"/>
    </source>
</evidence>
<comment type="catalytic activity">
    <reaction evidence="5 6">
        <text>octanoyl-[ACP] + L-lysyl-[protein] = N(6)-octanoyl-L-lysyl-[protein] + holo-[ACP] + H(+)</text>
        <dbReference type="Rhea" id="RHEA:17665"/>
        <dbReference type="Rhea" id="RHEA-COMP:9636"/>
        <dbReference type="Rhea" id="RHEA-COMP:9685"/>
        <dbReference type="Rhea" id="RHEA-COMP:9752"/>
        <dbReference type="Rhea" id="RHEA-COMP:9928"/>
        <dbReference type="ChEBI" id="CHEBI:15378"/>
        <dbReference type="ChEBI" id="CHEBI:29969"/>
        <dbReference type="ChEBI" id="CHEBI:64479"/>
        <dbReference type="ChEBI" id="CHEBI:78463"/>
        <dbReference type="ChEBI" id="CHEBI:78809"/>
        <dbReference type="EC" id="2.3.1.181"/>
    </reaction>
</comment>
<name>A0A6S7AD19_9BURK</name>
<reference evidence="11 12" key="1">
    <citation type="submission" date="2020-04" db="EMBL/GenBank/DDBJ databases">
        <authorList>
            <person name="De Canck E."/>
        </authorList>
    </citation>
    <scope>NUCLEOTIDE SEQUENCE [LARGE SCALE GENOMIC DNA]</scope>
    <source>
        <strain evidence="11 12">LMG 3441</strain>
    </source>
</reference>
<evidence type="ECO:0000256" key="7">
    <source>
        <dbReference type="PIRSR" id="PIRSR016262-1"/>
    </source>
</evidence>
<dbReference type="HAMAP" id="MF_00013">
    <property type="entry name" value="LipB"/>
    <property type="match status" value="1"/>
</dbReference>
<evidence type="ECO:0000256" key="3">
    <source>
        <dbReference type="ARBA" id="ARBA00023315"/>
    </source>
</evidence>
<dbReference type="PANTHER" id="PTHR10993">
    <property type="entry name" value="OCTANOYLTRANSFERASE"/>
    <property type="match status" value="1"/>
</dbReference>
<accession>A0A6S7AD19</accession>
<proteinExistence type="inferred from homology"/>
<dbReference type="InterPro" id="IPR045864">
    <property type="entry name" value="aa-tRNA-synth_II/BPL/LPL"/>
</dbReference>
<dbReference type="Gene3D" id="3.30.930.10">
    <property type="entry name" value="Bira Bifunctional Protein, Domain 2"/>
    <property type="match status" value="1"/>
</dbReference>
<dbReference type="InterPro" id="IPR020605">
    <property type="entry name" value="Octanoyltransferase_CS"/>
</dbReference>
<evidence type="ECO:0000313" key="12">
    <source>
        <dbReference type="Proteomes" id="UP000494269"/>
    </source>
</evidence>
<feature type="domain" description="BPL/LPL catalytic" evidence="10">
    <location>
        <begin position="27"/>
        <end position="233"/>
    </location>
</feature>
<dbReference type="PANTHER" id="PTHR10993:SF7">
    <property type="entry name" value="LIPOYLTRANSFERASE 2, MITOCHONDRIAL-RELATED"/>
    <property type="match status" value="1"/>
</dbReference>
<evidence type="ECO:0000256" key="8">
    <source>
        <dbReference type="PIRSR" id="PIRSR016262-2"/>
    </source>
</evidence>
<feature type="active site" description="Acyl-thioester intermediate" evidence="5 7">
    <location>
        <position position="195"/>
    </location>
</feature>
<feature type="binding site" evidence="5 8">
    <location>
        <begin position="66"/>
        <end position="73"/>
    </location>
    <ligand>
        <name>substrate</name>
    </ligand>
</feature>
<dbReference type="NCBIfam" id="TIGR00214">
    <property type="entry name" value="lipB"/>
    <property type="match status" value="1"/>
</dbReference>
<protein>
    <recommendedName>
        <fullName evidence="5 6">Octanoyltransferase</fullName>
        <ecNumber evidence="5 6">2.3.1.181</ecNumber>
    </recommendedName>
    <alternativeName>
        <fullName evidence="5">Lipoate-protein ligase B</fullName>
    </alternativeName>
    <alternativeName>
        <fullName evidence="5">Lipoyl/octanoyl transferase</fullName>
    </alternativeName>
    <alternativeName>
        <fullName evidence="5">Octanoyl-[acyl-carrier-protein]-protein N-octanoyltransferase</fullName>
    </alternativeName>
</protein>
<evidence type="ECO:0000256" key="9">
    <source>
        <dbReference type="PIRSR" id="PIRSR016262-3"/>
    </source>
</evidence>
<keyword evidence="3 5" id="KW-0012">Acyltransferase</keyword>
<comment type="pathway">
    <text evidence="1 5 6">Protein modification; protein lipoylation via endogenous pathway; protein N(6)-(lipoyl)lysine from octanoyl-[acyl-carrier-protein]: step 1/2.</text>
</comment>
<evidence type="ECO:0000313" key="11">
    <source>
        <dbReference type="EMBL" id="CAB3713330.1"/>
    </source>
</evidence>
<feature type="site" description="Lowers pKa of active site Cys" evidence="5 9">
    <location>
        <position position="161"/>
    </location>
</feature>
<dbReference type="PROSITE" id="PS51733">
    <property type="entry name" value="BPL_LPL_CATALYTIC"/>
    <property type="match status" value="1"/>
</dbReference>
<sequence>MIKWLARPADYLPVWQDMQAYTNQRGADTPDEIWLCEHAPVYTLGQAGLPQHVLNPGNIPIVHCDRGGQVTYHGPGQVMAYALFDLRRVDMYVKEYVTLLEDAVIDTLTQHGVAGACRKPGAPGVYVPDPAVDCPLNAALDPSLDPTSDPASNPHRGELAKIAALGIKIRNGRAYHGVSLNVQMDLTPFLGINPCGYEGLRTVDMAACGVTRTPTDVGDALARNLADAWRRRGNQHENV</sequence>
<evidence type="ECO:0000259" key="10">
    <source>
        <dbReference type="PROSITE" id="PS51733"/>
    </source>
</evidence>
<evidence type="ECO:0000256" key="6">
    <source>
        <dbReference type="PIRNR" id="PIRNR016262"/>
    </source>
</evidence>
<dbReference type="PIRSF" id="PIRSF016262">
    <property type="entry name" value="LPLase"/>
    <property type="match status" value="1"/>
</dbReference>
<keyword evidence="2 5" id="KW-0808">Transferase</keyword>
<comment type="similarity">
    <text evidence="5 6">Belongs to the LipB family.</text>
</comment>
<feature type="binding site" evidence="5 8">
    <location>
        <begin position="164"/>
        <end position="166"/>
    </location>
    <ligand>
        <name>substrate</name>
    </ligand>
</feature>
<dbReference type="Pfam" id="PF21948">
    <property type="entry name" value="LplA-B_cat"/>
    <property type="match status" value="1"/>
</dbReference>
<comment type="subcellular location">
    <subcellularLocation>
        <location evidence="5">Cytoplasm</location>
    </subcellularLocation>
</comment>
<feature type="binding site" evidence="5 8">
    <location>
        <begin position="177"/>
        <end position="179"/>
    </location>
    <ligand>
        <name>substrate</name>
    </ligand>
</feature>
<dbReference type="InterPro" id="IPR000544">
    <property type="entry name" value="Octanoyltransferase"/>
</dbReference>
<organism evidence="11 12">
    <name type="scientific">Achromobacter kerstersii</name>
    <dbReference type="NCBI Taxonomy" id="1353890"/>
    <lineage>
        <taxon>Bacteria</taxon>
        <taxon>Pseudomonadati</taxon>
        <taxon>Pseudomonadota</taxon>
        <taxon>Betaproteobacteria</taxon>
        <taxon>Burkholderiales</taxon>
        <taxon>Alcaligenaceae</taxon>
        <taxon>Achromobacter</taxon>
    </lineage>
</organism>
<dbReference type="PROSITE" id="PS01313">
    <property type="entry name" value="LIPB"/>
    <property type="match status" value="1"/>
</dbReference>
<dbReference type="EMBL" id="CADIJQ010000005">
    <property type="protein sequence ID" value="CAB3713330.1"/>
    <property type="molecule type" value="Genomic_DNA"/>
</dbReference>
<dbReference type="RefSeq" id="WP_175170356.1">
    <property type="nucleotide sequence ID" value="NZ_CADIJQ010000005.1"/>
</dbReference>
<dbReference type="CDD" id="cd16444">
    <property type="entry name" value="LipB"/>
    <property type="match status" value="1"/>
</dbReference>
<comment type="miscellaneous">
    <text evidence="5">In the reaction, the free carboxyl group of octanoic acid is attached via an amide linkage to the epsilon-amino group of a specific lysine residue of lipoyl domains of lipoate-dependent enzymes.</text>
</comment>
<gene>
    <name evidence="5 11" type="primary">lipB</name>
    <name evidence="11" type="ORF">LMG3441_03256</name>
</gene>
<dbReference type="EC" id="2.3.1.181" evidence="5 6"/>
<keyword evidence="5" id="KW-0963">Cytoplasm</keyword>
<dbReference type="AlphaFoldDB" id="A0A6S7AD19"/>
<dbReference type="GO" id="GO:0005737">
    <property type="term" value="C:cytoplasm"/>
    <property type="evidence" value="ECO:0007669"/>
    <property type="project" value="UniProtKB-SubCell"/>
</dbReference>
<dbReference type="SUPFAM" id="SSF55681">
    <property type="entry name" value="Class II aaRS and biotin synthetases"/>
    <property type="match status" value="1"/>
</dbReference>
<dbReference type="InterPro" id="IPR004143">
    <property type="entry name" value="BPL_LPL_catalytic"/>
</dbReference>
<dbReference type="GO" id="GO:0033819">
    <property type="term" value="F:lipoyl(octanoyl) transferase activity"/>
    <property type="evidence" value="ECO:0007669"/>
    <property type="project" value="UniProtKB-EC"/>
</dbReference>
<dbReference type="GO" id="GO:0009249">
    <property type="term" value="P:protein lipoylation"/>
    <property type="evidence" value="ECO:0007669"/>
    <property type="project" value="InterPro"/>
</dbReference>
<evidence type="ECO:0000256" key="4">
    <source>
        <dbReference type="ARBA" id="ARBA00024732"/>
    </source>
</evidence>
<comment type="function">
    <text evidence="4 5 6">Catalyzes the transfer of endogenously produced octanoic acid from octanoyl-acyl-carrier-protein onto the lipoyl domains of lipoate-dependent enzymes. Lipoyl-ACP can also act as a substrate although octanoyl-ACP is likely to be the physiological substrate.</text>
</comment>
<dbReference type="Proteomes" id="UP000494269">
    <property type="component" value="Unassembled WGS sequence"/>
</dbReference>
<evidence type="ECO:0000256" key="1">
    <source>
        <dbReference type="ARBA" id="ARBA00004821"/>
    </source>
</evidence>